<comment type="caution">
    <text evidence="2">The sequence shown here is derived from an EMBL/GenBank/DDBJ whole genome shotgun (WGS) entry which is preliminary data.</text>
</comment>
<dbReference type="Pfam" id="PF09346">
    <property type="entry name" value="SMI1_KNR4"/>
    <property type="match status" value="1"/>
</dbReference>
<sequence length="541" mass="58425">MERPEELERLERDLRAVVARLARSAPEGWTELRLEAVDSRDGPGTHGEWTLADGSRHGLQAEPANLDALAATIAAERGWPRARLHLEHAPAGPYTLTATPEPPATRGRLLVLDPGYVHPAPGRDQPGSVLPPAGDPARAVALLVEYRRRVAELTGYERPLDPPLTPGQIEEAERRLGHRLPDDLRALYRVANGCDVMADGLWLGSLRWLPLDEAVRAHANWARHPHRPDLDQPTDVRVMAEPGPPDTVRRCLNHPGWIPFATADDGNYHAVDLAPAEHGRPGQVIESGRDFHDGPLYVADSVTSLLAAWIDLLDRGAYEIEDAPEDGEEIDPAHPPYLDFTESVRPPRIESSALGPDLPAVVAPTLRRVTVNGEAGAGPLDLAPLAAAPGLRVLGVRHRTVTGLAVLRPLPVEFLRVGLDGEGLAPLAGHPRLGALDLACGVPLDLAPLRTLPALWWLDLSGCAVVRDLGVLRELAGLRYLALTEAQWGRLLERDALPPALAVARLAGGDATDERLRAWSGRFVPAGGEPLHMYGTLEAGK</sequence>
<dbReference type="SUPFAM" id="SSF160631">
    <property type="entry name" value="SMI1/KNR4-like"/>
    <property type="match status" value="1"/>
</dbReference>
<keyword evidence="3" id="KW-1185">Reference proteome</keyword>
<dbReference type="PANTHER" id="PTHR47432:SF1">
    <property type="entry name" value="CELL WALL ASSEMBLY REGULATOR SMI1"/>
    <property type="match status" value="1"/>
</dbReference>
<dbReference type="InterPro" id="IPR018958">
    <property type="entry name" value="Knr4/Smi1-like_dom"/>
</dbReference>
<evidence type="ECO:0000259" key="1">
    <source>
        <dbReference type="SMART" id="SM00860"/>
    </source>
</evidence>
<reference evidence="3" key="1">
    <citation type="journal article" date="2019" name="Int. J. Syst. Evol. Microbiol.">
        <title>The Global Catalogue of Microorganisms (GCM) 10K type strain sequencing project: providing services to taxonomists for standard genome sequencing and annotation.</title>
        <authorList>
            <consortium name="The Broad Institute Genomics Platform"/>
            <consortium name="The Broad Institute Genome Sequencing Center for Infectious Disease"/>
            <person name="Wu L."/>
            <person name="Ma J."/>
        </authorList>
    </citation>
    <scope>NUCLEOTIDE SEQUENCE [LARGE SCALE GENOMIC DNA]</scope>
    <source>
        <strain evidence="3">JCM 14559</strain>
    </source>
</reference>
<dbReference type="InterPro" id="IPR051873">
    <property type="entry name" value="KNR4/SMI1_regulator"/>
</dbReference>
<dbReference type="RefSeq" id="WP_344551678.1">
    <property type="nucleotide sequence ID" value="NZ_BAAANS010000011.1"/>
</dbReference>
<dbReference type="Proteomes" id="UP001500897">
    <property type="component" value="Unassembled WGS sequence"/>
</dbReference>
<proteinExistence type="predicted"/>
<dbReference type="InterPro" id="IPR037883">
    <property type="entry name" value="Knr4/Smi1-like_sf"/>
</dbReference>
<dbReference type="EMBL" id="BAAANS010000011">
    <property type="protein sequence ID" value="GAA2093884.1"/>
    <property type="molecule type" value="Genomic_DNA"/>
</dbReference>
<name>A0ABP5I4S3_9ACTN</name>
<evidence type="ECO:0000313" key="2">
    <source>
        <dbReference type="EMBL" id="GAA2093884.1"/>
    </source>
</evidence>
<evidence type="ECO:0000313" key="3">
    <source>
        <dbReference type="Proteomes" id="UP001500897"/>
    </source>
</evidence>
<accession>A0ABP5I4S3</accession>
<feature type="domain" description="Knr4/Smi1-like" evidence="1">
    <location>
        <begin position="163"/>
        <end position="312"/>
    </location>
</feature>
<gene>
    <name evidence="2" type="ORF">GCM10009759_20900</name>
</gene>
<dbReference type="PANTHER" id="PTHR47432">
    <property type="entry name" value="CELL WALL ASSEMBLY REGULATOR SMI1"/>
    <property type="match status" value="1"/>
</dbReference>
<dbReference type="SMART" id="SM00860">
    <property type="entry name" value="SMI1_KNR4"/>
    <property type="match status" value="1"/>
</dbReference>
<organism evidence="2 3">
    <name type="scientific">Kitasatospora saccharophila</name>
    <dbReference type="NCBI Taxonomy" id="407973"/>
    <lineage>
        <taxon>Bacteria</taxon>
        <taxon>Bacillati</taxon>
        <taxon>Actinomycetota</taxon>
        <taxon>Actinomycetes</taxon>
        <taxon>Kitasatosporales</taxon>
        <taxon>Streptomycetaceae</taxon>
        <taxon>Kitasatospora</taxon>
    </lineage>
</organism>
<protein>
    <recommendedName>
        <fullName evidence="1">Knr4/Smi1-like domain-containing protein</fullName>
    </recommendedName>
</protein>